<dbReference type="InterPro" id="IPR048279">
    <property type="entry name" value="MdtK-like"/>
</dbReference>
<accession>A0A4V3QXA7</accession>
<feature type="transmembrane region" description="Helical" evidence="7">
    <location>
        <begin position="250"/>
        <end position="271"/>
    </location>
</feature>
<dbReference type="PANTHER" id="PTHR43549:SF3">
    <property type="entry name" value="MULTIDRUG RESISTANCE PROTEIN YPNP-RELATED"/>
    <property type="match status" value="1"/>
</dbReference>
<feature type="transmembrane region" description="Helical" evidence="7">
    <location>
        <begin position="364"/>
        <end position="385"/>
    </location>
</feature>
<keyword evidence="2" id="KW-0813">Transport</keyword>
<evidence type="ECO:0000256" key="2">
    <source>
        <dbReference type="ARBA" id="ARBA00022448"/>
    </source>
</evidence>
<evidence type="ECO:0000313" key="9">
    <source>
        <dbReference type="Proteomes" id="UP000309848"/>
    </source>
</evidence>
<feature type="transmembrane region" description="Helical" evidence="7">
    <location>
        <begin position="136"/>
        <end position="156"/>
    </location>
</feature>
<dbReference type="PANTHER" id="PTHR43549">
    <property type="entry name" value="MULTIDRUG RESISTANCE PROTEIN YPNP-RELATED"/>
    <property type="match status" value="1"/>
</dbReference>
<dbReference type="PIRSF" id="PIRSF006603">
    <property type="entry name" value="DinF"/>
    <property type="match status" value="1"/>
</dbReference>
<comment type="caution">
    <text evidence="8">The sequence shown here is derived from an EMBL/GenBank/DDBJ whole genome shotgun (WGS) entry which is preliminary data.</text>
</comment>
<keyword evidence="4 7" id="KW-0812">Transmembrane</keyword>
<reference evidence="8 9" key="1">
    <citation type="submission" date="2019-04" db="EMBL/GenBank/DDBJ databases">
        <title>Sphingomonas psychrotolerans sp. nov., isolated from soil in the Tianshan Mountains, Xinjiang, China.</title>
        <authorList>
            <person name="Luo Y."/>
            <person name="Sheng H."/>
        </authorList>
    </citation>
    <scope>NUCLEOTIDE SEQUENCE [LARGE SCALE GENOMIC DNA]</scope>
    <source>
        <strain evidence="8 9">KIS18-15</strain>
    </source>
</reference>
<feature type="transmembrane region" description="Helical" evidence="7">
    <location>
        <begin position="325"/>
        <end position="344"/>
    </location>
</feature>
<sequence length="479" mass="50125">MPAPRRDLTQGNISRALLLFALPTLGSNILQSLNGSINAVWVGRFLGEDALAATSNANIIMFLLFGIVFGFGMAATVLVGQAMGRRDLDSARRAFGSAIGLVAIGAALVAGLGWVFAPRILDLLATPAGAMPLALAYMRVIFLAAPAGMLMTLIMMGLRGVGDAMTPLWFMVVNVVLDAGLNPVFILGLGGAPRMGIAGSAMATVIANYATVIGLVAIVYLRDLPVRLRGRELGYLIPARALMRTIVAKGLPMGAQMFVLSFAGLTMVGLVNRLGVETAAAYGVSQQLWTYIQMPAMAVGAAVSAMAAQNIGAGAWDRVAGITRAGILYTLLLTGTMVAAVLLFDRPVMELFLGGDSPALPIARHIQLISSWNFMLFGLTMVLFATVRANGAVLMPLAILGFALYPVRIGFALALQPALGADALWWSFPVSSAVALLLAAAYYRSGHWKKAAMAPIAPEQAEEEALAGGEPAGRLQPTG</sequence>
<feature type="transmembrane region" description="Helical" evidence="7">
    <location>
        <begin position="94"/>
        <end position="116"/>
    </location>
</feature>
<dbReference type="GO" id="GO:0042910">
    <property type="term" value="F:xenobiotic transmembrane transporter activity"/>
    <property type="evidence" value="ECO:0007669"/>
    <property type="project" value="InterPro"/>
</dbReference>
<gene>
    <name evidence="8" type="ORF">E5A74_00790</name>
</gene>
<keyword evidence="3" id="KW-1003">Cell membrane</keyword>
<dbReference type="EMBL" id="SRXU01000001">
    <property type="protein sequence ID" value="TGX45752.1"/>
    <property type="molecule type" value="Genomic_DNA"/>
</dbReference>
<dbReference type="RefSeq" id="WP_135981875.1">
    <property type="nucleotide sequence ID" value="NZ_JAASQM010000001.1"/>
</dbReference>
<keyword evidence="5 7" id="KW-1133">Transmembrane helix</keyword>
<evidence type="ECO:0000256" key="3">
    <source>
        <dbReference type="ARBA" id="ARBA00022475"/>
    </source>
</evidence>
<keyword evidence="6 7" id="KW-0472">Membrane</keyword>
<evidence type="ECO:0000256" key="5">
    <source>
        <dbReference type="ARBA" id="ARBA00022989"/>
    </source>
</evidence>
<evidence type="ECO:0000256" key="4">
    <source>
        <dbReference type="ARBA" id="ARBA00022692"/>
    </source>
</evidence>
<feature type="transmembrane region" description="Helical" evidence="7">
    <location>
        <begin position="423"/>
        <end position="443"/>
    </location>
</feature>
<dbReference type="GO" id="GO:0005886">
    <property type="term" value="C:plasma membrane"/>
    <property type="evidence" value="ECO:0007669"/>
    <property type="project" value="UniProtKB-SubCell"/>
</dbReference>
<dbReference type="InterPro" id="IPR052031">
    <property type="entry name" value="Membrane_Transporter-Flippase"/>
</dbReference>
<name>A0A4V3QXA7_9SPHN</name>
<feature type="transmembrane region" description="Helical" evidence="7">
    <location>
        <begin position="291"/>
        <end position="313"/>
    </location>
</feature>
<dbReference type="Pfam" id="PF01554">
    <property type="entry name" value="MatE"/>
    <property type="match status" value="2"/>
</dbReference>
<dbReference type="OrthoDB" id="9806302at2"/>
<dbReference type="CDD" id="cd13138">
    <property type="entry name" value="MATE_yoeA_like"/>
    <property type="match status" value="1"/>
</dbReference>
<evidence type="ECO:0000256" key="1">
    <source>
        <dbReference type="ARBA" id="ARBA00004429"/>
    </source>
</evidence>
<keyword evidence="9" id="KW-1185">Reference proteome</keyword>
<dbReference type="Proteomes" id="UP000309848">
    <property type="component" value="Unassembled WGS sequence"/>
</dbReference>
<feature type="transmembrane region" description="Helical" evidence="7">
    <location>
        <begin position="59"/>
        <end position="82"/>
    </location>
</feature>
<comment type="subcellular location">
    <subcellularLocation>
        <location evidence="1">Cell inner membrane</location>
        <topology evidence="1">Multi-pass membrane protein</topology>
    </subcellularLocation>
</comment>
<dbReference type="NCBIfam" id="TIGR00797">
    <property type="entry name" value="matE"/>
    <property type="match status" value="1"/>
</dbReference>
<evidence type="ECO:0000313" key="8">
    <source>
        <dbReference type="EMBL" id="TGX45752.1"/>
    </source>
</evidence>
<evidence type="ECO:0000256" key="6">
    <source>
        <dbReference type="ARBA" id="ARBA00023136"/>
    </source>
</evidence>
<feature type="transmembrane region" description="Helical" evidence="7">
    <location>
        <begin position="197"/>
        <end position="221"/>
    </location>
</feature>
<dbReference type="GO" id="GO:0015297">
    <property type="term" value="F:antiporter activity"/>
    <property type="evidence" value="ECO:0007669"/>
    <property type="project" value="InterPro"/>
</dbReference>
<dbReference type="InterPro" id="IPR002528">
    <property type="entry name" value="MATE_fam"/>
</dbReference>
<feature type="transmembrane region" description="Helical" evidence="7">
    <location>
        <begin position="392"/>
        <end position="411"/>
    </location>
</feature>
<organism evidence="8 9">
    <name type="scientific">Sphingomonas naasensis</name>
    <dbReference type="NCBI Taxonomy" id="1344951"/>
    <lineage>
        <taxon>Bacteria</taxon>
        <taxon>Pseudomonadati</taxon>
        <taxon>Pseudomonadota</taxon>
        <taxon>Alphaproteobacteria</taxon>
        <taxon>Sphingomonadales</taxon>
        <taxon>Sphingomonadaceae</taxon>
        <taxon>Sphingomonas</taxon>
    </lineage>
</organism>
<proteinExistence type="predicted"/>
<protein>
    <submittedName>
        <fullName evidence="8">MATE family efflux transporter</fullName>
    </submittedName>
</protein>
<feature type="transmembrane region" description="Helical" evidence="7">
    <location>
        <begin position="168"/>
        <end position="191"/>
    </location>
</feature>
<dbReference type="AlphaFoldDB" id="A0A4V3QXA7"/>
<evidence type="ECO:0000256" key="7">
    <source>
        <dbReference type="SAM" id="Phobius"/>
    </source>
</evidence>